<evidence type="ECO:0000313" key="8">
    <source>
        <dbReference type="EMBL" id="PKG28222.1"/>
    </source>
</evidence>
<sequence length="164" mass="19635">MEGFEQLAKQYERMIYKIMRTLHIYQQEEEFFQIGLIALWEAWCKFDGDRGKPFISYAYAYVRGTLLNELTRMSKYEQRNVCLKEEFWKQIEEVACISYDEVGALAYWQSFLTDKQKKWMLYTCLYGFSIREISALENVSVSAVKQWREGARRRLRGKLNIIDG</sequence>
<evidence type="ECO:0000256" key="1">
    <source>
        <dbReference type="ARBA" id="ARBA00010641"/>
    </source>
</evidence>
<feature type="domain" description="RNA polymerase sigma factor 70 region 4 type 2" evidence="7">
    <location>
        <begin position="112"/>
        <end position="155"/>
    </location>
</feature>
<evidence type="ECO:0000259" key="7">
    <source>
        <dbReference type="Pfam" id="PF08281"/>
    </source>
</evidence>
<dbReference type="SUPFAM" id="SSF88946">
    <property type="entry name" value="Sigma2 domain of RNA polymerase sigma factors"/>
    <property type="match status" value="1"/>
</dbReference>
<dbReference type="Gene3D" id="1.10.10.10">
    <property type="entry name" value="Winged helix-like DNA-binding domain superfamily/Winged helix DNA-binding domain"/>
    <property type="match status" value="1"/>
</dbReference>
<dbReference type="GO" id="GO:0016987">
    <property type="term" value="F:sigma factor activity"/>
    <property type="evidence" value="ECO:0007669"/>
    <property type="project" value="UniProtKB-KW"/>
</dbReference>
<comment type="similarity">
    <text evidence="1">Belongs to the sigma-70 factor family. ECF subfamily.</text>
</comment>
<evidence type="ECO:0000256" key="2">
    <source>
        <dbReference type="ARBA" id="ARBA00023015"/>
    </source>
</evidence>
<keyword evidence="3" id="KW-0731">Sigma factor</keyword>
<dbReference type="InterPro" id="IPR036388">
    <property type="entry name" value="WH-like_DNA-bd_sf"/>
</dbReference>
<dbReference type="RefSeq" id="WP_066189696.1">
    <property type="nucleotide sequence ID" value="NZ_JAFDQP010000001.1"/>
</dbReference>
<protein>
    <submittedName>
        <fullName evidence="8">RNA polymerase subunit sigma-24</fullName>
    </submittedName>
</protein>
<keyword evidence="4" id="KW-0238">DNA-binding</keyword>
<dbReference type="GO" id="GO:0006352">
    <property type="term" value="P:DNA-templated transcription initiation"/>
    <property type="evidence" value="ECO:0007669"/>
    <property type="project" value="InterPro"/>
</dbReference>
<dbReference type="InterPro" id="IPR013325">
    <property type="entry name" value="RNA_pol_sigma_r2"/>
</dbReference>
<dbReference type="Pfam" id="PF04542">
    <property type="entry name" value="Sigma70_r2"/>
    <property type="match status" value="1"/>
</dbReference>
<evidence type="ECO:0000256" key="4">
    <source>
        <dbReference type="ARBA" id="ARBA00023125"/>
    </source>
</evidence>
<keyword evidence="9" id="KW-1185">Reference proteome</keyword>
<name>A0A2N0ZFD6_9BACI</name>
<dbReference type="InterPro" id="IPR013324">
    <property type="entry name" value="RNA_pol_sigma_r3/r4-like"/>
</dbReference>
<organism evidence="8 9">
    <name type="scientific">Cytobacillus horneckiae</name>
    <dbReference type="NCBI Taxonomy" id="549687"/>
    <lineage>
        <taxon>Bacteria</taxon>
        <taxon>Bacillati</taxon>
        <taxon>Bacillota</taxon>
        <taxon>Bacilli</taxon>
        <taxon>Bacillales</taxon>
        <taxon>Bacillaceae</taxon>
        <taxon>Cytobacillus</taxon>
    </lineage>
</organism>
<keyword evidence="2" id="KW-0805">Transcription regulation</keyword>
<dbReference type="NCBIfam" id="TIGR02937">
    <property type="entry name" value="sigma70-ECF"/>
    <property type="match status" value="1"/>
</dbReference>
<reference evidence="8 9" key="1">
    <citation type="journal article" date="2010" name="Int. J. Syst. Evol. Microbiol.">
        <title>Bacillus horneckiae sp. nov., isolated from a spacecraft-assembly clean room.</title>
        <authorList>
            <person name="Vaishampayan P."/>
            <person name="Probst A."/>
            <person name="Krishnamurthi S."/>
            <person name="Ghosh S."/>
            <person name="Osman S."/>
            <person name="McDowall A."/>
            <person name="Ruckmani A."/>
            <person name="Mayilraj S."/>
            <person name="Venkateswaran K."/>
        </authorList>
    </citation>
    <scope>NUCLEOTIDE SEQUENCE [LARGE SCALE GENOMIC DNA]</scope>
    <source>
        <strain evidence="9">1PO1SC</strain>
    </source>
</reference>
<evidence type="ECO:0000313" key="9">
    <source>
        <dbReference type="Proteomes" id="UP000233343"/>
    </source>
</evidence>
<dbReference type="AlphaFoldDB" id="A0A2N0ZFD6"/>
<accession>A0A2N0ZFD6</accession>
<dbReference type="SUPFAM" id="SSF88659">
    <property type="entry name" value="Sigma3 and sigma4 domains of RNA polymerase sigma factors"/>
    <property type="match status" value="1"/>
</dbReference>
<dbReference type="InterPro" id="IPR013249">
    <property type="entry name" value="RNA_pol_sigma70_r4_t2"/>
</dbReference>
<dbReference type="GO" id="GO:0003677">
    <property type="term" value="F:DNA binding"/>
    <property type="evidence" value="ECO:0007669"/>
    <property type="project" value="UniProtKB-KW"/>
</dbReference>
<gene>
    <name evidence="8" type="ORF">CWS20_13485</name>
</gene>
<dbReference type="Proteomes" id="UP000233343">
    <property type="component" value="Unassembled WGS sequence"/>
</dbReference>
<dbReference type="PANTHER" id="PTHR43133:SF8">
    <property type="entry name" value="RNA POLYMERASE SIGMA FACTOR HI_1459-RELATED"/>
    <property type="match status" value="1"/>
</dbReference>
<dbReference type="Gene3D" id="1.10.1740.10">
    <property type="match status" value="1"/>
</dbReference>
<evidence type="ECO:0000259" key="6">
    <source>
        <dbReference type="Pfam" id="PF04542"/>
    </source>
</evidence>
<evidence type="ECO:0000256" key="5">
    <source>
        <dbReference type="ARBA" id="ARBA00023163"/>
    </source>
</evidence>
<dbReference type="EMBL" id="PISD01000030">
    <property type="protein sequence ID" value="PKG28222.1"/>
    <property type="molecule type" value="Genomic_DNA"/>
</dbReference>
<evidence type="ECO:0000256" key="3">
    <source>
        <dbReference type="ARBA" id="ARBA00023082"/>
    </source>
</evidence>
<dbReference type="InterPro" id="IPR014284">
    <property type="entry name" value="RNA_pol_sigma-70_dom"/>
</dbReference>
<dbReference type="Pfam" id="PF08281">
    <property type="entry name" value="Sigma70_r4_2"/>
    <property type="match status" value="1"/>
</dbReference>
<dbReference type="InterPro" id="IPR039425">
    <property type="entry name" value="RNA_pol_sigma-70-like"/>
</dbReference>
<dbReference type="InterPro" id="IPR007627">
    <property type="entry name" value="RNA_pol_sigma70_r2"/>
</dbReference>
<proteinExistence type="inferred from homology"/>
<dbReference type="PANTHER" id="PTHR43133">
    <property type="entry name" value="RNA POLYMERASE ECF-TYPE SIGMA FACTO"/>
    <property type="match status" value="1"/>
</dbReference>
<keyword evidence="5" id="KW-0804">Transcription</keyword>
<comment type="caution">
    <text evidence="8">The sequence shown here is derived from an EMBL/GenBank/DDBJ whole genome shotgun (WGS) entry which is preliminary data.</text>
</comment>
<feature type="domain" description="RNA polymerase sigma-70 region 2" evidence="6">
    <location>
        <begin position="7"/>
        <end position="72"/>
    </location>
</feature>